<keyword evidence="8 17" id="KW-0472">Membrane</keyword>
<dbReference type="PROSITE" id="PS50835">
    <property type="entry name" value="IG_LIKE"/>
    <property type="match status" value="2"/>
</dbReference>
<dbReference type="InterPro" id="IPR036179">
    <property type="entry name" value="Ig-like_dom_sf"/>
</dbReference>
<evidence type="ECO:0000313" key="20">
    <source>
        <dbReference type="EMBL" id="NXN71190.1"/>
    </source>
</evidence>
<dbReference type="CDD" id="cd05716">
    <property type="entry name" value="IgV_pIgR_like"/>
    <property type="match status" value="4"/>
</dbReference>
<feature type="non-terminal residue" evidence="20">
    <location>
        <position position="1"/>
    </location>
</feature>
<feature type="region of interest" description="Disordered" evidence="16">
    <location>
        <begin position="635"/>
        <end position="658"/>
    </location>
</feature>
<feature type="non-terminal residue" evidence="20">
    <location>
        <position position="658"/>
    </location>
</feature>
<dbReference type="GO" id="GO:0004888">
    <property type="term" value="F:transmembrane signaling receptor activity"/>
    <property type="evidence" value="ECO:0007669"/>
    <property type="project" value="TreeGrafter"/>
</dbReference>
<dbReference type="SMART" id="SM00409">
    <property type="entry name" value="IG"/>
    <property type="match status" value="4"/>
</dbReference>
<comment type="function">
    <text evidence="13">Through its N-linked glycans ensures anchoring of secretory IgA (sIgA) molecules to mucus lining the epithelial surface to neutralize extracellular pathogens. On its own (free form) may act as a non-specific microbial scavenger to prevent pathogen interaction with epithelial cells.</text>
</comment>
<feature type="domain" description="Ig-like" evidence="19">
    <location>
        <begin position="358"/>
        <end position="461"/>
    </location>
</feature>
<evidence type="ECO:0000256" key="6">
    <source>
        <dbReference type="ARBA" id="ARBA00022729"/>
    </source>
</evidence>
<evidence type="ECO:0000256" key="7">
    <source>
        <dbReference type="ARBA" id="ARBA00022989"/>
    </source>
</evidence>
<evidence type="ECO:0000256" key="17">
    <source>
        <dbReference type="SAM" id="Phobius"/>
    </source>
</evidence>
<organism evidence="20 21">
    <name type="scientific">Himantopus himantopus</name>
    <name type="common">Black-winged stilt</name>
    <name type="synonym">Charadrius himantopus</name>
    <dbReference type="NCBI Taxonomy" id="225398"/>
    <lineage>
        <taxon>Eukaryota</taxon>
        <taxon>Metazoa</taxon>
        <taxon>Chordata</taxon>
        <taxon>Craniata</taxon>
        <taxon>Vertebrata</taxon>
        <taxon>Euteleostomi</taxon>
        <taxon>Archelosauria</taxon>
        <taxon>Archosauria</taxon>
        <taxon>Dinosauria</taxon>
        <taxon>Saurischia</taxon>
        <taxon>Theropoda</taxon>
        <taxon>Coelurosauria</taxon>
        <taxon>Aves</taxon>
        <taxon>Neognathae</taxon>
        <taxon>Neoaves</taxon>
        <taxon>Charadriiformes</taxon>
        <taxon>Recurvirostridae</taxon>
        <taxon>Himantopus</taxon>
    </lineage>
</organism>
<dbReference type="Pfam" id="PF07686">
    <property type="entry name" value="V-set"/>
    <property type="match status" value="4"/>
</dbReference>
<feature type="domain" description="Ig-like" evidence="19">
    <location>
        <begin position="252"/>
        <end position="354"/>
    </location>
</feature>
<dbReference type="OrthoDB" id="6157407at2759"/>
<comment type="subcellular location">
    <subcellularLocation>
        <location evidence="1">Cell membrane</location>
        <topology evidence="1">Single-pass type I membrane protein</topology>
    </subcellularLocation>
    <subcellularLocation>
        <location evidence="2">Secreted</location>
    </subcellularLocation>
</comment>
<evidence type="ECO:0000256" key="9">
    <source>
        <dbReference type="ARBA" id="ARBA00023157"/>
    </source>
</evidence>
<evidence type="ECO:0000256" key="18">
    <source>
        <dbReference type="SAM" id="SignalP"/>
    </source>
</evidence>
<evidence type="ECO:0000256" key="4">
    <source>
        <dbReference type="ARBA" id="ARBA00022525"/>
    </source>
</evidence>
<evidence type="ECO:0000256" key="12">
    <source>
        <dbReference type="ARBA" id="ARBA00049599"/>
    </source>
</evidence>
<dbReference type="Gene3D" id="2.60.40.10">
    <property type="entry name" value="Immunoglobulins"/>
    <property type="match status" value="4"/>
</dbReference>
<evidence type="ECO:0000256" key="16">
    <source>
        <dbReference type="SAM" id="MobiDB-lite"/>
    </source>
</evidence>
<evidence type="ECO:0000256" key="5">
    <source>
        <dbReference type="ARBA" id="ARBA00022692"/>
    </source>
</evidence>
<evidence type="ECO:0000256" key="11">
    <source>
        <dbReference type="ARBA" id="ARBA00023319"/>
    </source>
</evidence>
<evidence type="ECO:0000256" key="1">
    <source>
        <dbReference type="ARBA" id="ARBA00004251"/>
    </source>
</evidence>
<evidence type="ECO:0000259" key="19">
    <source>
        <dbReference type="PROSITE" id="PS50835"/>
    </source>
</evidence>
<proteinExistence type="predicted"/>
<dbReference type="PANTHER" id="PTHR11860">
    <property type="entry name" value="POLYMERIC-IMMUNOGLOBULIN RECEPTOR"/>
    <property type="match status" value="1"/>
</dbReference>
<comment type="subunit">
    <text evidence="14">Interacts (mainly via CDR1-like domain) with dimeric IgA. Interacts (mainly via CDR2-like domain) with pentameric IgM.</text>
</comment>
<dbReference type="InterPro" id="IPR007110">
    <property type="entry name" value="Ig-like_dom"/>
</dbReference>
<evidence type="ECO:0000256" key="14">
    <source>
        <dbReference type="ARBA" id="ARBA00049678"/>
    </source>
</evidence>
<keyword evidence="4" id="KW-0964">Secreted</keyword>
<dbReference type="EMBL" id="VXBK01007285">
    <property type="protein sequence ID" value="NXN71190.1"/>
    <property type="molecule type" value="Genomic_DNA"/>
</dbReference>
<feature type="transmembrane region" description="Helical" evidence="17">
    <location>
        <begin position="524"/>
        <end position="545"/>
    </location>
</feature>
<gene>
    <name evidence="20" type="primary">Pigr_0</name>
    <name evidence="20" type="ORF">HIMHIM_R07687</name>
</gene>
<dbReference type="InterPro" id="IPR013106">
    <property type="entry name" value="Ig_V-set"/>
</dbReference>
<name>A0A7L1L8A7_HIMHI</name>
<dbReference type="SMART" id="SM00406">
    <property type="entry name" value="IGv"/>
    <property type="match status" value="3"/>
</dbReference>
<dbReference type="InterPro" id="IPR050671">
    <property type="entry name" value="CD300_family_receptors"/>
</dbReference>
<accession>A0A7L1L8A7</accession>
<evidence type="ECO:0000256" key="10">
    <source>
        <dbReference type="ARBA" id="ARBA00023180"/>
    </source>
</evidence>
<keyword evidence="3" id="KW-1003">Cell membrane</keyword>
<dbReference type="Proteomes" id="UP000571567">
    <property type="component" value="Unassembled WGS sequence"/>
</dbReference>
<reference evidence="20 21" key="1">
    <citation type="submission" date="2019-09" db="EMBL/GenBank/DDBJ databases">
        <title>Bird 10,000 Genomes (B10K) Project - Family phase.</title>
        <authorList>
            <person name="Zhang G."/>
        </authorList>
    </citation>
    <scope>NUCLEOTIDE SEQUENCE [LARGE SCALE GENOMIC DNA]</scope>
    <source>
        <strain evidence="20">B10K-DU-002-13</strain>
        <tissue evidence="20">Muscle</tissue>
    </source>
</reference>
<dbReference type="GO" id="GO:0005886">
    <property type="term" value="C:plasma membrane"/>
    <property type="evidence" value="ECO:0007669"/>
    <property type="project" value="UniProtKB-SubCell"/>
</dbReference>
<evidence type="ECO:0000313" key="21">
    <source>
        <dbReference type="Proteomes" id="UP000571567"/>
    </source>
</evidence>
<keyword evidence="21" id="KW-1185">Reference proteome</keyword>
<evidence type="ECO:0000256" key="15">
    <source>
        <dbReference type="ARBA" id="ARBA00049745"/>
    </source>
</evidence>
<evidence type="ECO:0000256" key="13">
    <source>
        <dbReference type="ARBA" id="ARBA00049604"/>
    </source>
</evidence>
<feature type="signal peptide" evidence="18">
    <location>
        <begin position="1"/>
        <end position="17"/>
    </location>
</feature>
<evidence type="ECO:0000256" key="8">
    <source>
        <dbReference type="ARBA" id="ARBA00023136"/>
    </source>
</evidence>
<keyword evidence="7 17" id="KW-1133">Transmembrane helix</keyword>
<dbReference type="InterPro" id="IPR003599">
    <property type="entry name" value="Ig_sub"/>
</dbReference>
<dbReference type="SUPFAM" id="SSF48726">
    <property type="entry name" value="Immunoglobulin"/>
    <property type="match status" value="4"/>
</dbReference>
<comment type="function">
    <text evidence="12">Mediates selective transcytosis of polymeric IgA and IgM across mucosal epithelial cells. Binds polymeric IgA and IgM at the basolateral surface of epithelial cells. The complex is then transported across the cell to be secreted at the apical surface. During this process, a cleavage occurs that separates the extracellular (known as the secretory component) from the transmembrane segment.</text>
</comment>
<dbReference type="PANTHER" id="PTHR11860:SF82">
    <property type="entry name" value="POLYMERIC IMMUNOGLOBULIN RECEPTOR"/>
    <property type="match status" value="1"/>
</dbReference>
<dbReference type="InterPro" id="IPR013783">
    <property type="entry name" value="Ig-like_fold"/>
</dbReference>
<keyword evidence="11" id="KW-0393">Immunoglobulin domain</keyword>
<keyword evidence="5 17" id="KW-0812">Transmembrane</keyword>
<sequence length="658" mass="72135">MTLLAFIFLLTFLPAESASSRYPSKASSNPVFGPRQVYGLVNGSVTVKCFYPPTRVNRHDRKYWCRESATGCMTIVSTNGYTAPGYQGRVSITDYPLAENFQIDISQLTMAEAGTYQCGVGINGRGLSHKVSLDVSKGPHVPEGAELFYVKLHSTLTMSCSFGPDSASMRKYLCKMEKSGCRNIIDTYGKVDEDYIGRVLLSNEDAPGSFSIVITQMGWEDSGLYLCGAGMYGEDGEAKELDVHVYEETKVPQGKPTIFGVKGSSATFECRYKPLKKSSVKYWCKWRQNGCAKIIDSSGFVSGLYEGRVAMYDSPANNMYTVILNQLKDSDKGYYWCMTDEEKEQQSSTELKIIDGEPGLQGKKEVEAQVGSRVDLTCSYPCKYYSYQKYWCKWSSTSCTPMPASDQRQMSSDQGPDVTCDTDNKTVILSFESVAKTDQGWYWCGVKRNGTFGETMAVYLQVTGGSRANHRLDLLDIEAPSRAEPPSRRANGGFIPQGKPYSDAGVRSAAASESSDESHGPNTLVLILSPIGAVLLVLVAAFAIFKYRQLKRSDLVSVGSYRTNISMSDFESVKEYSASNNACVKESQETQIGGDEFITTVATPESAAETKKAKRSSKEDADLAYSAFLLTSNSITQSGAGGDSTAPEVSPPNWEDHI</sequence>
<evidence type="ECO:0000256" key="3">
    <source>
        <dbReference type="ARBA" id="ARBA00022475"/>
    </source>
</evidence>
<protein>
    <recommendedName>
        <fullName evidence="15">Polymeric immunoglobulin receptor</fullName>
    </recommendedName>
</protein>
<evidence type="ECO:0000256" key="2">
    <source>
        <dbReference type="ARBA" id="ARBA00004613"/>
    </source>
</evidence>
<dbReference type="AlphaFoldDB" id="A0A7L1L8A7"/>
<dbReference type="GO" id="GO:0005576">
    <property type="term" value="C:extracellular region"/>
    <property type="evidence" value="ECO:0007669"/>
    <property type="project" value="UniProtKB-SubCell"/>
</dbReference>
<keyword evidence="10" id="KW-0325">Glycoprotein</keyword>
<feature type="chain" id="PRO_5029541239" description="Polymeric immunoglobulin receptor" evidence="18">
    <location>
        <begin position="18"/>
        <end position="658"/>
    </location>
</feature>
<feature type="region of interest" description="Disordered" evidence="16">
    <location>
        <begin position="479"/>
        <end position="520"/>
    </location>
</feature>
<comment type="caution">
    <text evidence="20">The sequence shown here is derived from an EMBL/GenBank/DDBJ whole genome shotgun (WGS) entry which is preliminary data.</text>
</comment>
<keyword evidence="9" id="KW-1015">Disulfide bond</keyword>
<keyword evidence="6 18" id="KW-0732">Signal</keyword>